<evidence type="ECO:0000313" key="5">
    <source>
        <dbReference type="EMBL" id="MCT2563650.1"/>
    </source>
</evidence>
<dbReference type="PANTHER" id="PTHR46796:SF13">
    <property type="entry name" value="HTH-TYPE TRANSCRIPTIONAL ACTIVATOR RHAS"/>
    <property type="match status" value="1"/>
</dbReference>
<accession>A0ABT2IZA0</accession>
<evidence type="ECO:0000256" key="1">
    <source>
        <dbReference type="ARBA" id="ARBA00023015"/>
    </source>
</evidence>
<dbReference type="InterPro" id="IPR018060">
    <property type="entry name" value="HTH_AraC"/>
</dbReference>
<dbReference type="InterPro" id="IPR050204">
    <property type="entry name" value="AraC_XylS_family_regulators"/>
</dbReference>
<dbReference type="EMBL" id="JAOAMU010000006">
    <property type="protein sequence ID" value="MCT2563650.1"/>
    <property type="molecule type" value="Genomic_DNA"/>
</dbReference>
<proteinExistence type="predicted"/>
<dbReference type="Pfam" id="PF12833">
    <property type="entry name" value="HTH_18"/>
    <property type="match status" value="1"/>
</dbReference>
<dbReference type="PANTHER" id="PTHR46796">
    <property type="entry name" value="HTH-TYPE TRANSCRIPTIONAL ACTIVATOR RHAS-RELATED"/>
    <property type="match status" value="1"/>
</dbReference>
<keyword evidence="2" id="KW-0238">DNA-binding</keyword>
<protein>
    <submittedName>
        <fullName evidence="5">Helix-turn-helix domain-containing protein</fullName>
    </submittedName>
</protein>
<evidence type="ECO:0000313" key="6">
    <source>
        <dbReference type="Proteomes" id="UP001525566"/>
    </source>
</evidence>
<dbReference type="RefSeq" id="WP_259840178.1">
    <property type="nucleotide sequence ID" value="NZ_JAOAMU010000006.1"/>
</dbReference>
<dbReference type="Proteomes" id="UP001525566">
    <property type="component" value="Unassembled WGS sequence"/>
</dbReference>
<reference evidence="5 6" key="1">
    <citation type="submission" date="2022-09" db="EMBL/GenBank/DDBJ databases">
        <title>Chryseobacterium oleae sp.nov., isolated from the inter-root soil of Pyrola calliantha H. Andr. in Tibet.</title>
        <authorList>
            <person name="Li Z."/>
        </authorList>
    </citation>
    <scope>NUCLEOTIDE SEQUENCE [LARGE SCALE GENOMIC DNA]</scope>
    <source>
        <strain evidence="6">pc1-10</strain>
    </source>
</reference>
<feature type="domain" description="HTH araC/xylS-type" evidence="4">
    <location>
        <begin position="166"/>
        <end position="261"/>
    </location>
</feature>
<evidence type="ECO:0000256" key="3">
    <source>
        <dbReference type="ARBA" id="ARBA00023163"/>
    </source>
</evidence>
<gene>
    <name evidence="5" type="ORF">N0B48_17310</name>
</gene>
<keyword evidence="6" id="KW-1185">Reference proteome</keyword>
<dbReference type="PROSITE" id="PS01124">
    <property type="entry name" value="HTH_ARAC_FAMILY_2"/>
    <property type="match status" value="1"/>
</dbReference>
<sequence length="275" mass="31784">MEPIISLPIHRALKPIVQSIVVADINFTKLSLNAEYRYPWMNRTSIFFTLDDEPLLLKRNEEYIRVPLCYVVGPRLVNDTVNFGKRRRTVGITFKAGGFQRLMGIPVDILTKENIDLHQIFGKETEEIQEKLKEAKGNNEILRIIENFLLKRIYSIRDFSLFDLSIEQCVKSRGNMSIEKLASTAALSTRQFERRCKESLGISPKLFSRLTRFSNAYTLKERCSGLSWITIAHESGYYDQMHLIRDFKLFSGYSPGGINEIELHNLKIISILESE</sequence>
<evidence type="ECO:0000259" key="4">
    <source>
        <dbReference type="PROSITE" id="PS01124"/>
    </source>
</evidence>
<comment type="caution">
    <text evidence="5">The sequence shown here is derived from an EMBL/GenBank/DDBJ whole genome shotgun (WGS) entry which is preliminary data.</text>
</comment>
<organism evidence="5 6">
    <name type="scientific">Chryseobacterium herbae</name>
    <dbReference type="NCBI Taxonomy" id="2976476"/>
    <lineage>
        <taxon>Bacteria</taxon>
        <taxon>Pseudomonadati</taxon>
        <taxon>Bacteroidota</taxon>
        <taxon>Flavobacteriia</taxon>
        <taxon>Flavobacteriales</taxon>
        <taxon>Weeksellaceae</taxon>
        <taxon>Chryseobacterium group</taxon>
        <taxon>Chryseobacterium</taxon>
    </lineage>
</organism>
<evidence type="ECO:0000256" key="2">
    <source>
        <dbReference type="ARBA" id="ARBA00023125"/>
    </source>
</evidence>
<dbReference type="Gene3D" id="1.10.10.60">
    <property type="entry name" value="Homeodomain-like"/>
    <property type="match status" value="1"/>
</dbReference>
<dbReference type="SMART" id="SM00342">
    <property type="entry name" value="HTH_ARAC"/>
    <property type="match status" value="1"/>
</dbReference>
<keyword evidence="1" id="KW-0805">Transcription regulation</keyword>
<keyword evidence="3" id="KW-0804">Transcription</keyword>
<name>A0ABT2IZA0_9FLAO</name>